<feature type="domain" description="CYTH" evidence="1">
    <location>
        <begin position="1"/>
        <end position="183"/>
    </location>
</feature>
<dbReference type="PANTHER" id="PTHR21028">
    <property type="entry name" value="SI:CH211-156B7.4"/>
    <property type="match status" value="1"/>
</dbReference>
<dbReference type="PANTHER" id="PTHR21028:SF2">
    <property type="entry name" value="CYTH DOMAIN-CONTAINING PROTEIN"/>
    <property type="match status" value="1"/>
</dbReference>
<name>A6UP72_METVS</name>
<evidence type="ECO:0000259" key="1">
    <source>
        <dbReference type="PROSITE" id="PS51707"/>
    </source>
</evidence>
<dbReference type="OrthoDB" id="46040at2157"/>
<reference evidence="2" key="1">
    <citation type="submission" date="2007-06" db="EMBL/GenBank/DDBJ databases">
        <title>Complete sequence of Methanococcus vannielii SB.</title>
        <authorList>
            <consortium name="US DOE Joint Genome Institute"/>
            <person name="Copeland A."/>
            <person name="Lucas S."/>
            <person name="Lapidus A."/>
            <person name="Barry K."/>
            <person name="Glavina del Rio T."/>
            <person name="Dalin E."/>
            <person name="Tice H."/>
            <person name="Pitluck S."/>
            <person name="Chain P."/>
            <person name="Malfatti S."/>
            <person name="Shin M."/>
            <person name="Vergez L."/>
            <person name="Schmutz J."/>
            <person name="Larimer F."/>
            <person name="Land M."/>
            <person name="Hauser L."/>
            <person name="Kyrpides N."/>
            <person name="Anderson I."/>
            <person name="Sieprawska-Lupa M."/>
            <person name="Whitman W.B."/>
            <person name="Richardson P."/>
        </authorList>
    </citation>
    <scope>NUCLEOTIDE SEQUENCE [LARGE SCALE GENOMIC DNA]</scope>
    <source>
        <strain evidence="2">SB</strain>
    </source>
</reference>
<dbReference type="SUPFAM" id="SSF55154">
    <property type="entry name" value="CYTH-like phosphatases"/>
    <property type="match status" value="1"/>
</dbReference>
<dbReference type="SMART" id="SM01118">
    <property type="entry name" value="CYTH"/>
    <property type="match status" value="1"/>
</dbReference>
<dbReference type="eggNOG" id="arCOG01723">
    <property type="taxonomic scope" value="Archaea"/>
</dbReference>
<evidence type="ECO:0000313" key="2">
    <source>
        <dbReference type="EMBL" id="ABR54294.1"/>
    </source>
</evidence>
<dbReference type="InterPro" id="IPR023577">
    <property type="entry name" value="CYTH_domain"/>
</dbReference>
<dbReference type="HOGENOM" id="CLU_105244_2_0_2"/>
<sequence length="186" mass="21917">MIEVEIKVNLSNENPEKILESLLKMGFLKKEIKEQTDTYFNGIDRDFQITDEALRIRCSKTVGKNDEKIYVTYKGKKLDGISKTREEIEVEVFEVNSMHKIFEKLGFKPVRPIKKVREIYQKEDIEVSFDDVLDVGKYLEIEKVVSNNFERESALFELLDLLKSLNISTDKLEKRSYLELRRGNRE</sequence>
<organism evidence="2 3">
    <name type="scientific">Methanococcus vannielii (strain ATCC 35089 / DSM 1224 / JCM 13029 / OCM 148 / SB)</name>
    <dbReference type="NCBI Taxonomy" id="406327"/>
    <lineage>
        <taxon>Archaea</taxon>
        <taxon>Methanobacteriati</taxon>
        <taxon>Methanobacteriota</taxon>
        <taxon>Methanomada group</taxon>
        <taxon>Methanococci</taxon>
        <taxon>Methanococcales</taxon>
        <taxon>Methanococcaceae</taxon>
        <taxon>Methanococcus</taxon>
    </lineage>
</organism>
<dbReference type="Pfam" id="PF01928">
    <property type="entry name" value="CYTH"/>
    <property type="match status" value="1"/>
</dbReference>
<protein>
    <submittedName>
        <fullName evidence="2">Adenylyl cyclase CyaB</fullName>
    </submittedName>
</protein>
<keyword evidence="3" id="KW-1185">Reference proteome</keyword>
<dbReference type="KEGG" id="mvn:Mevan_0386"/>
<dbReference type="NCBIfam" id="TIGR00318">
    <property type="entry name" value="cyaB"/>
    <property type="match status" value="1"/>
</dbReference>
<dbReference type="AlphaFoldDB" id="A6UP72"/>
<dbReference type="PROSITE" id="PS51707">
    <property type="entry name" value="CYTH"/>
    <property type="match status" value="1"/>
</dbReference>
<dbReference type="EMBL" id="CP000742">
    <property type="protein sequence ID" value="ABR54294.1"/>
    <property type="molecule type" value="Genomic_DNA"/>
</dbReference>
<dbReference type="STRING" id="406327.Mevan_0386"/>
<dbReference type="GeneID" id="5325705"/>
<evidence type="ECO:0000313" key="3">
    <source>
        <dbReference type="Proteomes" id="UP000001107"/>
    </source>
</evidence>
<dbReference type="InterPro" id="IPR033469">
    <property type="entry name" value="CYTH-like_dom_sf"/>
</dbReference>
<dbReference type="Proteomes" id="UP000001107">
    <property type="component" value="Chromosome"/>
</dbReference>
<dbReference type="CDD" id="cd07890">
    <property type="entry name" value="CYTH-like_AC_IV-like"/>
    <property type="match status" value="1"/>
</dbReference>
<gene>
    <name evidence="2" type="ordered locus">Mevan_0386</name>
</gene>
<dbReference type="InterPro" id="IPR008173">
    <property type="entry name" value="Adenylyl_cyclase_CyaB"/>
</dbReference>
<dbReference type="Gene3D" id="2.40.320.10">
    <property type="entry name" value="Hypothetical Protein Pfu-838710-001"/>
    <property type="match status" value="1"/>
</dbReference>
<dbReference type="RefSeq" id="WP_011972197.1">
    <property type="nucleotide sequence ID" value="NC_009634.1"/>
</dbReference>
<proteinExistence type="predicted"/>
<accession>A6UP72</accession>